<dbReference type="GO" id="GO:0006627">
    <property type="term" value="P:protein processing involved in protein targeting to mitochondrion"/>
    <property type="evidence" value="ECO:0007669"/>
    <property type="project" value="TreeGrafter"/>
</dbReference>
<evidence type="ECO:0000256" key="1">
    <source>
        <dbReference type="ARBA" id="ARBA00001098"/>
    </source>
</evidence>
<dbReference type="AlphaFoldDB" id="A0AAD4BVT8"/>
<dbReference type="EC" id="3.4.24.64" evidence="5"/>
<evidence type="ECO:0000256" key="10">
    <source>
        <dbReference type="ARBA" id="ARBA00022946"/>
    </source>
</evidence>
<comment type="subcellular location">
    <subcellularLocation>
        <location evidence="3">Mitochondrion</location>
    </subcellularLocation>
</comment>
<dbReference type="InterPro" id="IPR011249">
    <property type="entry name" value="Metalloenz_LuxS/M16"/>
</dbReference>
<keyword evidence="8" id="KW-0378">Hydrolase</keyword>
<dbReference type="Proteomes" id="UP001194468">
    <property type="component" value="Unassembled WGS sequence"/>
</dbReference>
<keyword evidence="12" id="KW-0496">Mitochondrion</keyword>
<dbReference type="Pfam" id="PF00675">
    <property type="entry name" value="Peptidase_M16"/>
    <property type="match status" value="1"/>
</dbReference>
<evidence type="ECO:0000313" key="19">
    <source>
        <dbReference type="Proteomes" id="UP001194468"/>
    </source>
</evidence>
<evidence type="ECO:0000256" key="9">
    <source>
        <dbReference type="ARBA" id="ARBA00022833"/>
    </source>
</evidence>
<feature type="domain" description="Peptidase M16 N-terminal" evidence="16">
    <location>
        <begin position="491"/>
        <end position="638"/>
    </location>
</feature>
<evidence type="ECO:0000256" key="14">
    <source>
        <dbReference type="ARBA" id="ARBA00045757"/>
    </source>
</evidence>
<comment type="cofactor">
    <cofactor evidence="2">
        <name>Zn(2+)</name>
        <dbReference type="ChEBI" id="CHEBI:29105"/>
    </cofactor>
</comment>
<evidence type="ECO:0000256" key="3">
    <source>
        <dbReference type="ARBA" id="ARBA00004173"/>
    </source>
</evidence>
<evidence type="ECO:0000256" key="12">
    <source>
        <dbReference type="ARBA" id="ARBA00023128"/>
    </source>
</evidence>
<keyword evidence="11" id="KW-0482">Metalloprotease</keyword>
<evidence type="ECO:0000256" key="15">
    <source>
        <dbReference type="RuleBase" id="RU004447"/>
    </source>
</evidence>
<keyword evidence="10" id="KW-0809">Transit peptide</keyword>
<evidence type="ECO:0000256" key="2">
    <source>
        <dbReference type="ARBA" id="ARBA00001947"/>
    </source>
</evidence>
<reference evidence="18" key="1">
    <citation type="submission" date="2019-10" db="EMBL/GenBank/DDBJ databases">
        <authorList>
            <consortium name="DOE Joint Genome Institute"/>
            <person name="Kuo A."/>
            <person name="Miyauchi S."/>
            <person name="Kiss E."/>
            <person name="Drula E."/>
            <person name="Kohler A."/>
            <person name="Sanchez-Garcia M."/>
            <person name="Andreopoulos B."/>
            <person name="Barry K.W."/>
            <person name="Bonito G."/>
            <person name="Buee M."/>
            <person name="Carver A."/>
            <person name="Chen C."/>
            <person name="Cichocki N."/>
            <person name="Clum A."/>
            <person name="Culley D."/>
            <person name="Crous P.W."/>
            <person name="Fauchery L."/>
            <person name="Girlanda M."/>
            <person name="Hayes R."/>
            <person name="Keri Z."/>
            <person name="LaButti K."/>
            <person name="Lipzen A."/>
            <person name="Lombard V."/>
            <person name="Magnuson J."/>
            <person name="Maillard F."/>
            <person name="Morin E."/>
            <person name="Murat C."/>
            <person name="Nolan M."/>
            <person name="Ohm R."/>
            <person name="Pangilinan J."/>
            <person name="Pereira M."/>
            <person name="Perotto S."/>
            <person name="Peter M."/>
            <person name="Riley R."/>
            <person name="Sitrit Y."/>
            <person name="Stielow B."/>
            <person name="Szollosi G."/>
            <person name="Zifcakova L."/>
            <person name="Stursova M."/>
            <person name="Spatafora J.W."/>
            <person name="Tedersoo L."/>
            <person name="Vaario L.-M."/>
            <person name="Yamada A."/>
            <person name="Yan M."/>
            <person name="Wang P."/>
            <person name="Xu J."/>
            <person name="Bruns T."/>
            <person name="Baldrian P."/>
            <person name="Vilgalys R."/>
            <person name="Henrissat B."/>
            <person name="Grigoriev I.V."/>
            <person name="Hibbett D."/>
            <person name="Nagy L.G."/>
            <person name="Martin F.M."/>
        </authorList>
    </citation>
    <scope>NUCLEOTIDE SEQUENCE</scope>
    <source>
        <strain evidence="18">BED1</strain>
    </source>
</reference>
<evidence type="ECO:0000256" key="7">
    <source>
        <dbReference type="ARBA" id="ARBA00022723"/>
    </source>
</evidence>
<gene>
    <name evidence="18" type="ORF">L210DRAFT_3645045</name>
</gene>
<dbReference type="InterPro" id="IPR007863">
    <property type="entry name" value="Peptidase_M16_C"/>
</dbReference>
<evidence type="ECO:0000256" key="11">
    <source>
        <dbReference type="ARBA" id="ARBA00023049"/>
    </source>
</evidence>
<dbReference type="PANTHER" id="PTHR11851">
    <property type="entry name" value="METALLOPROTEASE"/>
    <property type="match status" value="1"/>
</dbReference>
<accession>A0AAD4BVT8</accession>
<comment type="similarity">
    <text evidence="4 15">Belongs to the peptidase M16 family.</text>
</comment>
<dbReference type="SUPFAM" id="SSF63411">
    <property type="entry name" value="LuxS/MPP-like metallohydrolase"/>
    <property type="match status" value="2"/>
</dbReference>
<evidence type="ECO:0000259" key="16">
    <source>
        <dbReference type="Pfam" id="PF00675"/>
    </source>
</evidence>
<evidence type="ECO:0000256" key="4">
    <source>
        <dbReference type="ARBA" id="ARBA00007261"/>
    </source>
</evidence>
<dbReference type="FunFam" id="3.30.830.10:FF:000001">
    <property type="entry name" value="Mitochondrial-processing peptidase subunit beta, mitochondrial"/>
    <property type="match status" value="1"/>
</dbReference>
<dbReference type="FunFam" id="3.30.830.10:FF:000002">
    <property type="entry name" value="Mitochondrial-processing peptidase subunit beta"/>
    <property type="match status" value="1"/>
</dbReference>
<dbReference type="InterPro" id="IPR011765">
    <property type="entry name" value="Pept_M16_N"/>
</dbReference>
<evidence type="ECO:0000256" key="6">
    <source>
        <dbReference type="ARBA" id="ARBA00022670"/>
    </source>
</evidence>
<dbReference type="GO" id="GO:0046872">
    <property type="term" value="F:metal ion binding"/>
    <property type="evidence" value="ECO:0007669"/>
    <property type="project" value="UniProtKB-KW"/>
</dbReference>
<dbReference type="PANTHER" id="PTHR11851:SF149">
    <property type="entry name" value="GH01077P"/>
    <property type="match status" value="1"/>
</dbReference>
<organism evidence="18 19">
    <name type="scientific">Boletus edulis BED1</name>
    <dbReference type="NCBI Taxonomy" id="1328754"/>
    <lineage>
        <taxon>Eukaryota</taxon>
        <taxon>Fungi</taxon>
        <taxon>Dikarya</taxon>
        <taxon>Basidiomycota</taxon>
        <taxon>Agaricomycotina</taxon>
        <taxon>Agaricomycetes</taxon>
        <taxon>Agaricomycetidae</taxon>
        <taxon>Boletales</taxon>
        <taxon>Boletineae</taxon>
        <taxon>Boletaceae</taxon>
        <taxon>Boletoideae</taxon>
        <taxon>Boletus</taxon>
    </lineage>
</organism>
<dbReference type="Pfam" id="PF05193">
    <property type="entry name" value="Peptidase_M16_C"/>
    <property type="match status" value="1"/>
</dbReference>
<dbReference type="PROSITE" id="PS00143">
    <property type="entry name" value="INSULINASE"/>
    <property type="match status" value="1"/>
</dbReference>
<comment type="function">
    <text evidence="14">Catalytic subunit of the essential mitochondrial processing protease (MPP), which cleaves the mitochondrial sequence off newly imported precursors proteins. Preferentially, cleaves after an arginine at position P2.</text>
</comment>
<keyword evidence="7" id="KW-0479">Metal-binding</keyword>
<proteinExistence type="inferred from homology"/>
<keyword evidence="6" id="KW-0645">Protease</keyword>
<dbReference type="EMBL" id="WHUW01000011">
    <property type="protein sequence ID" value="KAF8440796.1"/>
    <property type="molecule type" value="Genomic_DNA"/>
</dbReference>
<dbReference type="InterPro" id="IPR001431">
    <property type="entry name" value="Pept_M16_Zn_BS"/>
</dbReference>
<dbReference type="InterPro" id="IPR050361">
    <property type="entry name" value="MPP/UQCRC_Complex"/>
</dbReference>
<protein>
    <recommendedName>
        <fullName evidence="5">mitochondrial processing peptidase</fullName>
        <ecNumber evidence="5">3.4.24.64</ecNumber>
    </recommendedName>
    <alternativeName>
        <fullName evidence="13">Beta-MPP</fullName>
    </alternativeName>
</protein>
<keyword evidence="9" id="KW-0862">Zinc</keyword>
<evidence type="ECO:0000259" key="17">
    <source>
        <dbReference type="Pfam" id="PF05193"/>
    </source>
</evidence>
<name>A0AAD4BVT8_BOLED</name>
<evidence type="ECO:0000256" key="13">
    <source>
        <dbReference type="ARBA" id="ARBA00031018"/>
    </source>
</evidence>
<comment type="catalytic activity">
    <reaction evidence="1">
        <text>Release of N-terminal transit peptides from precursor proteins imported into the mitochondrion, typically with Arg in position P2.</text>
        <dbReference type="EC" id="3.4.24.64"/>
    </reaction>
</comment>
<dbReference type="GO" id="GO:0005759">
    <property type="term" value="C:mitochondrial matrix"/>
    <property type="evidence" value="ECO:0007669"/>
    <property type="project" value="UniProtKB-ARBA"/>
</dbReference>
<evidence type="ECO:0000256" key="8">
    <source>
        <dbReference type="ARBA" id="ARBA00022801"/>
    </source>
</evidence>
<evidence type="ECO:0000256" key="5">
    <source>
        <dbReference type="ARBA" id="ARBA00012299"/>
    </source>
</evidence>
<reference evidence="18" key="2">
    <citation type="journal article" date="2020" name="Nat. Commun.">
        <title>Large-scale genome sequencing of mycorrhizal fungi provides insights into the early evolution of symbiotic traits.</title>
        <authorList>
            <person name="Miyauchi S."/>
            <person name="Kiss E."/>
            <person name="Kuo A."/>
            <person name="Drula E."/>
            <person name="Kohler A."/>
            <person name="Sanchez-Garcia M."/>
            <person name="Morin E."/>
            <person name="Andreopoulos B."/>
            <person name="Barry K.W."/>
            <person name="Bonito G."/>
            <person name="Buee M."/>
            <person name="Carver A."/>
            <person name="Chen C."/>
            <person name="Cichocki N."/>
            <person name="Clum A."/>
            <person name="Culley D."/>
            <person name="Crous P.W."/>
            <person name="Fauchery L."/>
            <person name="Girlanda M."/>
            <person name="Hayes R.D."/>
            <person name="Keri Z."/>
            <person name="LaButti K."/>
            <person name="Lipzen A."/>
            <person name="Lombard V."/>
            <person name="Magnuson J."/>
            <person name="Maillard F."/>
            <person name="Murat C."/>
            <person name="Nolan M."/>
            <person name="Ohm R.A."/>
            <person name="Pangilinan J."/>
            <person name="Pereira M.F."/>
            <person name="Perotto S."/>
            <person name="Peter M."/>
            <person name="Pfister S."/>
            <person name="Riley R."/>
            <person name="Sitrit Y."/>
            <person name="Stielow J.B."/>
            <person name="Szollosi G."/>
            <person name="Zifcakova L."/>
            <person name="Stursova M."/>
            <person name="Spatafora J.W."/>
            <person name="Tedersoo L."/>
            <person name="Vaario L.M."/>
            <person name="Yamada A."/>
            <person name="Yan M."/>
            <person name="Wang P."/>
            <person name="Xu J."/>
            <person name="Bruns T."/>
            <person name="Baldrian P."/>
            <person name="Vilgalys R."/>
            <person name="Dunand C."/>
            <person name="Henrissat B."/>
            <person name="Grigoriev I.V."/>
            <person name="Hibbett D."/>
            <person name="Nagy L.G."/>
            <person name="Martin F.M."/>
        </authorList>
    </citation>
    <scope>NUCLEOTIDE SEQUENCE</scope>
    <source>
        <strain evidence="18">BED1</strain>
    </source>
</reference>
<sequence length="916" mass="99212">MSPQISAAVTYNAQCARSLLQSFQRGHHKPLSPDSILLFALAPSSTTPPEVLSDITSTLTRLYPEHVGCISAPLPSRYCDLSVRSGPHSCSLAYALVNGVSFRSTILGRAEAQVGRWHAARRRATEDGAILANTEDSQTRILNHLTMCDGKVNWEDIWDRTANSVTSSSSHGNGLNSEALPGTLRNLDPSAIHNILYFSDKSPEGLATVLENVFPQANKLSLIASSTPFITGRPVTLFYNGSILSSGAVGIALTSSVPSPPSVLMLSFPPLVALSTDLGVTSSEGNLILSLDSRNPTQLLLSAIQDHGLTCLHTTWVGKEDEFYVGVIDPSSQQLAQLHRISAGDPSRGAIALDSLSAPREGSILYHLPRGSVPNAPKHFLDSINSNSISLFVAPEMNPTASLGNEIADDSVADSDHSVVPNTFLAASENGFTLSRGAQGPWKCVVPGAPSLGRVLRSAARHPRPSRSFATTVNIPAPITETTTLPNGLTVATESHPHAQTATVGVWIDAGSRAETDKTNGTAHFLEHMAFKGTTRRNQHVLELEVENLGAHLNAYTSREQTVYYAKSFRKDVPGAVDIISDILQNSKLESAAVERERDVILREQQEVDKQHEEVVFDHLHSVAFQGQPLGRTILGPKANILSIKRDDLANYIKTNYSADRMVLVGAGGVDHQELVKLAEKHFSSLPVSPNPIPLGRLAHPRTDFIGSEVRIRDDELPCAHVAIAVEGVGWSSPDYFPMLAMQSIMGNWDRSLGASSLLSSRLSHIISSNNLANSFMSFSTSYSDTGLWGIYLVSENLMNLDDMAHFTLKEWTRMSTAPTDVEVERAKSQLKAGLLLSLDGTTAIAEDIGRQLVTTGRRMTPKQIENAVDAVTPDEIRRVAQKYLWDKDIAIAALGPIEGLLDYNRMRADMSSMIY</sequence>
<dbReference type="Gene3D" id="3.30.830.10">
    <property type="entry name" value="Metalloenzyme, LuxS/M16 peptidase-like"/>
    <property type="match status" value="2"/>
</dbReference>
<keyword evidence="19" id="KW-1185">Reference proteome</keyword>
<comment type="caution">
    <text evidence="18">The sequence shown here is derived from an EMBL/GenBank/DDBJ whole genome shotgun (WGS) entry which is preliminary data.</text>
</comment>
<feature type="domain" description="Peptidase M16 C-terminal" evidence="17">
    <location>
        <begin position="643"/>
        <end position="831"/>
    </location>
</feature>
<evidence type="ECO:0000313" key="18">
    <source>
        <dbReference type="EMBL" id="KAF8440796.1"/>
    </source>
</evidence>
<dbReference type="GO" id="GO:0004222">
    <property type="term" value="F:metalloendopeptidase activity"/>
    <property type="evidence" value="ECO:0007669"/>
    <property type="project" value="UniProtKB-EC"/>
</dbReference>